<evidence type="ECO:0000313" key="1">
    <source>
        <dbReference type="EMBL" id="KIC93801.1"/>
    </source>
</evidence>
<reference evidence="1 2" key="1">
    <citation type="submission" date="2014-11" db="EMBL/GenBank/DDBJ databases">
        <title>Genome sequence of Flavihumibacter solisilvae 3-3.</title>
        <authorList>
            <person name="Zhou G."/>
            <person name="Li M."/>
            <person name="Wang G."/>
        </authorList>
    </citation>
    <scope>NUCLEOTIDE SEQUENCE [LARGE SCALE GENOMIC DNA]</scope>
    <source>
        <strain evidence="1 2">3-3</strain>
    </source>
</reference>
<organism evidence="1 2">
    <name type="scientific">Flavihumibacter solisilvae</name>
    <dbReference type="NCBI Taxonomy" id="1349421"/>
    <lineage>
        <taxon>Bacteria</taxon>
        <taxon>Pseudomonadati</taxon>
        <taxon>Bacteroidota</taxon>
        <taxon>Chitinophagia</taxon>
        <taxon>Chitinophagales</taxon>
        <taxon>Chitinophagaceae</taxon>
        <taxon>Flavihumibacter</taxon>
    </lineage>
</organism>
<gene>
    <name evidence="1" type="ORF">OI18_15675</name>
</gene>
<sequence length="207" mass="22349">MKSKLCLVAFALNSLLLISCQKEYSTQRDDSGNGPAPVDFTGTWDIVEVASQGSNSSTTAVAGESLKSVVEYAYFSKNTSGKMLVDDKVFLTQDLNYIIDTTMTLSVFSNGALLTSADMPFYMEVVQPSNPLPYRKISADSIVIIGQLTSAPSGAPIQSEEMGFRLMMAGDTLVMKGNLKFAVRQNVNGLPANIEANTTNLIKLLRP</sequence>
<proteinExistence type="predicted"/>
<dbReference type="AlphaFoldDB" id="A0A0C1L2G6"/>
<evidence type="ECO:0000313" key="2">
    <source>
        <dbReference type="Proteomes" id="UP000031408"/>
    </source>
</evidence>
<dbReference type="PROSITE" id="PS51257">
    <property type="entry name" value="PROKAR_LIPOPROTEIN"/>
    <property type="match status" value="1"/>
</dbReference>
<name>A0A0C1L2G6_9BACT</name>
<comment type="caution">
    <text evidence="1">The sequence shown here is derived from an EMBL/GenBank/DDBJ whole genome shotgun (WGS) entry which is preliminary data.</text>
</comment>
<keyword evidence="2" id="KW-1185">Reference proteome</keyword>
<evidence type="ECO:0008006" key="3">
    <source>
        <dbReference type="Google" id="ProtNLM"/>
    </source>
</evidence>
<dbReference type="EMBL" id="JSVC01000017">
    <property type="protein sequence ID" value="KIC93801.1"/>
    <property type="molecule type" value="Genomic_DNA"/>
</dbReference>
<protein>
    <recommendedName>
        <fullName evidence="3">Lipid/polyisoprenoid-binding YceI-like domain-containing protein</fullName>
    </recommendedName>
</protein>
<dbReference type="RefSeq" id="WP_039141460.1">
    <property type="nucleotide sequence ID" value="NZ_JSVC01000017.1"/>
</dbReference>
<dbReference type="STRING" id="1349421.OI18_15675"/>
<dbReference type="Proteomes" id="UP000031408">
    <property type="component" value="Unassembled WGS sequence"/>
</dbReference>
<accession>A0A0C1L2G6</accession>